<dbReference type="AlphaFoldDB" id="A0A4Y7PRF9"/>
<reference evidence="2 3" key="1">
    <citation type="submission" date="2018-06" db="EMBL/GenBank/DDBJ databases">
        <title>A transcriptomic atlas of mushroom development highlights an independent origin of complex multicellularity.</title>
        <authorList>
            <consortium name="DOE Joint Genome Institute"/>
            <person name="Krizsan K."/>
            <person name="Almasi E."/>
            <person name="Merenyi Z."/>
            <person name="Sahu N."/>
            <person name="Viragh M."/>
            <person name="Koszo T."/>
            <person name="Mondo S."/>
            <person name="Kiss B."/>
            <person name="Balint B."/>
            <person name="Kues U."/>
            <person name="Barry K."/>
            <person name="Hegedus J.C."/>
            <person name="Henrissat B."/>
            <person name="Johnson J."/>
            <person name="Lipzen A."/>
            <person name="Ohm R."/>
            <person name="Nagy I."/>
            <person name="Pangilinan J."/>
            <person name="Yan J."/>
            <person name="Xiong Y."/>
            <person name="Grigoriev I.V."/>
            <person name="Hibbett D.S."/>
            <person name="Nagy L.G."/>
        </authorList>
    </citation>
    <scope>NUCLEOTIDE SEQUENCE [LARGE SCALE GENOMIC DNA]</scope>
    <source>
        <strain evidence="2 3">SZMC22713</strain>
    </source>
</reference>
<dbReference type="STRING" id="50990.A0A4Y7PRF9"/>
<evidence type="ECO:0000259" key="1">
    <source>
        <dbReference type="SMART" id="SM01007"/>
    </source>
</evidence>
<dbReference type="VEuPathDB" id="FungiDB:BD410DRAFT_794076"/>
<name>A0A4Y7PRF9_9AGAM</name>
<dbReference type="InterPro" id="IPR051017">
    <property type="entry name" value="Aldolase-II_Adducin_sf"/>
</dbReference>
<dbReference type="EMBL" id="ML170218">
    <property type="protein sequence ID" value="TDL17621.1"/>
    <property type="molecule type" value="Genomic_DNA"/>
</dbReference>
<dbReference type="GO" id="GO:0005856">
    <property type="term" value="C:cytoskeleton"/>
    <property type="evidence" value="ECO:0007669"/>
    <property type="project" value="TreeGrafter"/>
</dbReference>
<evidence type="ECO:0000313" key="3">
    <source>
        <dbReference type="Proteomes" id="UP000294933"/>
    </source>
</evidence>
<keyword evidence="3" id="KW-1185">Reference proteome</keyword>
<dbReference type="PANTHER" id="PTHR10672:SF41">
    <property type="entry name" value="CLASS II ALDOLASE_ADDUCIN DOMAIN PROTEIN (AFU_ORTHOLOGUE AFUA_3G01330)"/>
    <property type="match status" value="1"/>
</dbReference>
<feature type="domain" description="Class II aldolase/adducin N-terminal" evidence="1">
    <location>
        <begin position="48"/>
        <end position="231"/>
    </location>
</feature>
<dbReference type="GO" id="GO:0051015">
    <property type="term" value="F:actin filament binding"/>
    <property type="evidence" value="ECO:0007669"/>
    <property type="project" value="TreeGrafter"/>
</dbReference>
<proteinExistence type="predicted"/>
<dbReference type="SMART" id="SM01007">
    <property type="entry name" value="Aldolase_II"/>
    <property type="match status" value="1"/>
</dbReference>
<dbReference type="SUPFAM" id="SSF53639">
    <property type="entry name" value="AraD/HMP-PK domain-like"/>
    <property type="match status" value="1"/>
</dbReference>
<gene>
    <name evidence="2" type="ORF">BD410DRAFT_794076</name>
</gene>
<evidence type="ECO:0000313" key="2">
    <source>
        <dbReference type="EMBL" id="TDL17621.1"/>
    </source>
</evidence>
<dbReference type="InterPro" id="IPR001303">
    <property type="entry name" value="Aldolase_II/adducin_N"/>
</dbReference>
<dbReference type="Gene3D" id="3.40.225.10">
    <property type="entry name" value="Class II aldolase/adducin N-terminal domain"/>
    <property type="match status" value="1"/>
</dbReference>
<dbReference type="InterPro" id="IPR036409">
    <property type="entry name" value="Aldolase_II/adducin_N_sf"/>
</dbReference>
<dbReference type="OrthoDB" id="3238794at2759"/>
<sequence length="289" mass="31711">MSPVASNPSNGKNGSGDVLERAASLSKMTFPKPPTFTDKLEERAFLKFRLAQAFRIFGNLGYDEGVAGHITVRDPIKTDCFWVNPFGMHFTLIQPSDLILVDHQGNILDELGPVRLLNTAAFMIHSAIHAARPDVLCAAHSHSIHGRAFATLGKELDIITQDSCAFYQDHAVYTQFKGVVLDEEEGHHIAEALGNKKAAILQNHGLLVATPTIEGTVFFFMSLEKCCRVQLLADAAASGRGSQTIKITEEDARETYKTVGTVGAGWFSGLPEFAALESREKNWFSYDKK</sequence>
<accession>A0A4Y7PRF9</accession>
<dbReference type="FunFam" id="3.40.225.10:FF:000009">
    <property type="entry name" value="Class II aldolase/adducin N-terminal"/>
    <property type="match status" value="1"/>
</dbReference>
<dbReference type="PANTHER" id="PTHR10672">
    <property type="entry name" value="ADDUCIN"/>
    <property type="match status" value="1"/>
</dbReference>
<dbReference type="Proteomes" id="UP000294933">
    <property type="component" value="Unassembled WGS sequence"/>
</dbReference>
<dbReference type="NCBIfam" id="NF004855">
    <property type="entry name" value="PRK06208.1"/>
    <property type="match status" value="1"/>
</dbReference>
<dbReference type="Pfam" id="PF00596">
    <property type="entry name" value="Aldolase_II"/>
    <property type="match status" value="1"/>
</dbReference>
<organism evidence="2 3">
    <name type="scientific">Rickenella mellea</name>
    <dbReference type="NCBI Taxonomy" id="50990"/>
    <lineage>
        <taxon>Eukaryota</taxon>
        <taxon>Fungi</taxon>
        <taxon>Dikarya</taxon>
        <taxon>Basidiomycota</taxon>
        <taxon>Agaricomycotina</taxon>
        <taxon>Agaricomycetes</taxon>
        <taxon>Hymenochaetales</taxon>
        <taxon>Rickenellaceae</taxon>
        <taxon>Rickenella</taxon>
    </lineage>
</organism>
<protein>
    <submittedName>
        <fullName evidence="2">Class II aldolase/adducin domain-containing protein</fullName>
    </submittedName>
</protein>